<keyword evidence="2" id="KW-1185">Reference proteome</keyword>
<sequence>MNSLSLATAEETISGGWRRHTDESLGWVDVMSVPILGLSLWYMYHPLYPSPKYEVPRGEDLPCDPTQWEPDVISLELEAGPASIKNVRLTTGDVGGYQGLV</sequence>
<accession>A0A9W9YL06</accession>
<reference evidence="1" key="1">
    <citation type="submission" date="2023-01" db="EMBL/GenBank/DDBJ databases">
        <title>Genome assembly of the deep-sea coral Lophelia pertusa.</title>
        <authorList>
            <person name="Herrera S."/>
            <person name="Cordes E."/>
        </authorList>
    </citation>
    <scope>NUCLEOTIDE SEQUENCE</scope>
    <source>
        <strain evidence="1">USNM1676648</strain>
        <tissue evidence="1">Polyp</tissue>
    </source>
</reference>
<dbReference type="GO" id="GO:0098793">
    <property type="term" value="C:presynapse"/>
    <property type="evidence" value="ECO:0007669"/>
    <property type="project" value="GOC"/>
</dbReference>
<dbReference type="GO" id="GO:0048488">
    <property type="term" value="P:synaptic vesicle endocytosis"/>
    <property type="evidence" value="ECO:0007669"/>
    <property type="project" value="TreeGrafter"/>
</dbReference>
<evidence type="ECO:0000313" key="2">
    <source>
        <dbReference type="Proteomes" id="UP001163046"/>
    </source>
</evidence>
<comment type="caution">
    <text evidence="1">The sequence shown here is derived from an EMBL/GenBank/DDBJ whole genome shotgun (WGS) entry which is preliminary data.</text>
</comment>
<protein>
    <submittedName>
        <fullName evidence="1">Uncharacterized protein</fullName>
    </submittedName>
</protein>
<dbReference type="EMBL" id="MU827323">
    <property type="protein sequence ID" value="KAJ7356248.1"/>
    <property type="molecule type" value="Genomic_DNA"/>
</dbReference>
<dbReference type="PANTHER" id="PTHR31640:SF1">
    <property type="entry name" value="BRIDGE-LIKE LIPID TRANSFER PROTEIN FAMILY MEMBER 1"/>
    <property type="match status" value="1"/>
</dbReference>
<dbReference type="PANTHER" id="PTHR31640">
    <property type="entry name" value="TRANSMEMBRANE PROTEIN KIAA1109"/>
    <property type="match status" value="1"/>
</dbReference>
<evidence type="ECO:0000313" key="1">
    <source>
        <dbReference type="EMBL" id="KAJ7356248.1"/>
    </source>
</evidence>
<dbReference type="InterPro" id="IPR033616">
    <property type="entry name" value="BLTP1"/>
</dbReference>
<gene>
    <name evidence="1" type="ORF">OS493_026003</name>
</gene>
<dbReference type="OrthoDB" id="10051416at2759"/>
<dbReference type="Proteomes" id="UP001163046">
    <property type="component" value="Unassembled WGS sequence"/>
</dbReference>
<organism evidence="1 2">
    <name type="scientific">Desmophyllum pertusum</name>
    <dbReference type="NCBI Taxonomy" id="174260"/>
    <lineage>
        <taxon>Eukaryota</taxon>
        <taxon>Metazoa</taxon>
        <taxon>Cnidaria</taxon>
        <taxon>Anthozoa</taxon>
        <taxon>Hexacorallia</taxon>
        <taxon>Scleractinia</taxon>
        <taxon>Caryophylliina</taxon>
        <taxon>Caryophylliidae</taxon>
        <taxon>Desmophyllum</taxon>
    </lineage>
</organism>
<dbReference type="AlphaFoldDB" id="A0A9W9YL06"/>
<proteinExistence type="predicted"/>
<name>A0A9W9YL06_9CNID</name>